<dbReference type="WBParaSite" id="TCNE_0001907901-mRNA-1">
    <property type="protein sequence ID" value="TCNE_0001907901-mRNA-1"/>
    <property type="gene ID" value="TCNE_0001907901"/>
</dbReference>
<keyword evidence="1" id="KW-0472">Membrane</keyword>
<protein>
    <submittedName>
        <fullName evidence="3">PUM-HD domain-containing protein</fullName>
    </submittedName>
</protein>
<dbReference type="PANTHER" id="PTHR21696:SF2">
    <property type="entry name" value="PROTEIN UNC-79 HOMOLOG"/>
    <property type="match status" value="1"/>
</dbReference>
<accession>A0A183VEA5</accession>
<organism evidence="2 3">
    <name type="scientific">Toxocara canis</name>
    <name type="common">Canine roundworm</name>
    <dbReference type="NCBI Taxonomy" id="6265"/>
    <lineage>
        <taxon>Eukaryota</taxon>
        <taxon>Metazoa</taxon>
        <taxon>Ecdysozoa</taxon>
        <taxon>Nematoda</taxon>
        <taxon>Chromadorea</taxon>
        <taxon>Rhabditida</taxon>
        <taxon>Spirurina</taxon>
        <taxon>Ascaridomorpha</taxon>
        <taxon>Ascaridoidea</taxon>
        <taxon>Toxocaridae</taxon>
        <taxon>Toxocara</taxon>
    </lineage>
</organism>
<dbReference type="PANTHER" id="PTHR21696">
    <property type="entry name" value="PROTEIN UNC-79 HOMOLOG"/>
    <property type="match status" value="1"/>
</dbReference>
<evidence type="ECO:0000256" key="1">
    <source>
        <dbReference type="SAM" id="Phobius"/>
    </source>
</evidence>
<name>A0A183VEA5_TOXCA</name>
<sequence>LLKERDKQCVTKAIVSELIQAIKFKCEMHEHNYMAIVELVLQDAGETISEEINDDQFNTAACEAIRPYLFDIIDFISDLHVLAKLKVFIFFSLFYFFSHLTTHIINTLCKTNRNVKNIEIPL</sequence>
<keyword evidence="1" id="KW-1133">Transmembrane helix</keyword>
<evidence type="ECO:0000313" key="3">
    <source>
        <dbReference type="WBParaSite" id="TCNE_0001907901-mRNA-1"/>
    </source>
</evidence>
<dbReference type="Proteomes" id="UP000050794">
    <property type="component" value="Unassembled WGS sequence"/>
</dbReference>
<feature type="transmembrane region" description="Helical" evidence="1">
    <location>
        <begin position="87"/>
        <end position="109"/>
    </location>
</feature>
<dbReference type="AlphaFoldDB" id="A0A183VEA5"/>
<evidence type="ECO:0000313" key="2">
    <source>
        <dbReference type="Proteomes" id="UP000050794"/>
    </source>
</evidence>
<reference evidence="3" key="1">
    <citation type="submission" date="2016-06" db="UniProtKB">
        <authorList>
            <consortium name="WormBaseParasite"/>
        </authorList>
    </citation>
    <scope>IDENTIFICATION</scope>
</reference>
<proteinExistence type="predicted"/>
<dbReference type="InterPro" id="IPR024855">
    <property type="entry name" value="UNC79"/>
</dbReference>
<keyword evidence="2" id="KW-1185">Reference proteome</keyword>
<keyword evidence="1" id="KW-0812">Transmembrane</keyword>